<feature type="compositionally biased region" description="Polar residues" evidence="3">
    <location>
        <begin position="180"/>
        <end position="198"/>
    </location>
</feature>
<feature type="domain" description="K Homology" evidence="4">
    <location>
        <begin position="245"/>
        <end position="315"/>
    </location>
</feature>
<dbReference type="PANTHER" id="PTHR10288">
    <property type="entry name" value="KH DOMAIN CONTAINING RNA BINDING PROTEIN"/>
    <property type="match status" value="1"/>
</dbReference>
<feature type="compositionally biased region" description="Low complexity" evidence="3">
    <location>
        <begin position="58"/>
        <end position="71"/>
    </location>
</feature>
<dbReference type="InterPro" id="IPR004087">
    <property type="entry name" value="KH_dom"/>
</dbReference>
<feature type="region of interest" description="Disordered" evidence="3">
    <location>
        <begin position="178"/>
        <end position="198"/>
    </location>
</feature>
<proteinExistence type="predicted"/>
<reference evidence="5" key="1">
    <citation type="submission" date="2022-07" db="EMBL/GenBank/DDBJ databases">
        <title>Phylogenomic reconstructions and comparative analyses of Kickxellomycotina fungi.</title>
        <authorList>
            <person name="Reynolds N.K."/>
            <person name="Stajich J.E."/>
            <person name="Barry K."/>
            <person name="Grigoriev I.V."/>
            <person name="Crous P."/>
            <person name="Smith M.E."/>
        </authorList>
    </citation>
    <scope>NUCLEOTIDE SEQUENCE</scope>
    <source>
        <strain evidence="5">RSA 861</strain>
    </source>
</reference>
<comment type="caution">
    <text evidence="5">The sequence shown here is derived from an EMBL/GenBank/DDBJ whole genome shotgun (WGS) entry which is preliminary data.</text>
</comment>
<feature type="region of interest" description="Disordered" evidence="3">
    <location>
        <begin position="1"/>
        <end position="112"/>
    </location>
</feature>
<dbReference type="EMBL" id="JANBPT010001118">
    <property type="protein sequence ID" value="KAJ1909963.1"/>
    <property type="molecule type" value="Genomic_DNA"/>
</dbReference>
<dbReference type="Pfam" id="PF00013">
    <property type="entry name" value="KH_1"/>
    <property type="match status" value="2"/>
</dbReference>
<feature type="compositionally biased region" description="Polar residues" evidence="3">
    <location>
        <begin position="1"/>
        <end position="11"/>
    </location>
</feature>
<evidence type="ECO:0000256" key="3">
    <source>
        <dbReference type="SAM" id="MobiDB-lite"/>
    </source>
</evidence>
<dbReference type="Gene3D" id="3.30.1370.10">
    <property type="entry name" value="K Homology domain, type 1"/>
    <property type="match status" value="2"/>
</dbReference>
<dbReference type="CDD" id="cd22455">
    <property type="entry name" value="KH-I_Rnc1_rpt1"/>
    <property type="match status" value="1"/>
</dbReference>
<dbReference type="PROSITE" id="PS50084">
    <property type="entry name" value="KH_TYPE_1"/>
    <property type="match status" value="2"/>
</dbReference>
<dbReference type="Proteomes" id="UP001150569">
    <property type="component" value="Unassembled WGS sequence"/>
</dbReference>
<feature type="domain" description="K Homology" evidence="4">
    <location>
        <begin position="343"/>
        <end position="414"/>
    </location>
</feature>
<dbReference type="InterPro" id="IPR036612">
    <property type="entry name" value="KH_dom_type_1_sf"/>
</dbReference>
<keyword evidence="2" id="KW-0694">RNA-binding</keyword>
<dbReference type="GO" id="GO:0003723">
    <property type="term" value="F:RNA binding"/>
    <property type="evidence" value="ECO:0007669"/>
    <property type="project" value="UniProtKB-UniRule"/>
</dbReference>
<dbReference type="InterPro" id="IPR004088">
    <property type="entry name" value="KH_dom_type_1"/>
</dbReference>
<keyword evidence="1" id="KW-0677">Repeat</keyword>
<gene>
    <name evidence="5" type="primary">HEK2</name>
    <name evidence="5" type="ORF">IWQ60_010900</name>
</gene>
<protein>
    <submittedName>
        <fullName evidence="5">RNA binding protein, heterogenous nuclear RNP-K like protein</fullName>
    </submittedName>
</protein>
<evidence type="ECO:0000256" key="2">
    <source>
        <dbReference type="PROSITE-ProRule" id="PRU00117"/>
    </source>
</evidence>
<evidence type="ECO:0000313" key="6">
    <source>
        <dbReference type="Proteomes" id="UP001150569"/>
    </source>
</evidence>
<sequence>MASPQPSTFSPTIRARRARQAAPVADDSPATANRQALRSKVAAQASPRPAAHSSLDVHAAPAANGHASPASTDRLHKTSYLTEASQSRRLGDTTRPFLFDGASRPNPTLRQGNREAIARLGRLDLDAPPFPLSHPFGNAPATASLVTLASSTAGTPATEAPPSAPPYVLHHPPGPGLLSNFFSTSEPPTSSASGLSTAPITSAHAPDISPVAVTSVPPSTSLAALTDRVRKVSLTGDPADSRLETQLILRALVTSKEAGVIIGKNGSNVARLRHLFGVKAGVSKAVPSVPERILTVSGPHAQVAQAYALIAQGLLENPITAATAITGVAPHSGPRPPGPLATHLTTVRVLISHNLMGTIIGRQGLKIKHIQELSGARMDAQKEMLPQSTERVVEIQGTVAALRVALEEVGKCLIEDTERGMGSVLFNPATRVPSVSSNCNPYVSQVRVPTDGRAPRGSPAPDDGNPASRPYYPRADPVGYPAGYGDPVAVYPAPYLPAPSAVPGYHPPPAGYHPGFASPRYGFTGGYATNGAVFPGYPGYPPPSGPYDYPTYAPDYSGYGSAPATDSAASPPGSS</sequence>
<evidence type="ECO:0000256" key="1">
    <source>
        <dbReference type="ARBA" id="ARBA00022737"/>
    </source>
</evidence>
<keyword evidence="6" id="KW-1185">Reference proteome</keyword>
<dbReference type="SUPFAM" id="SSF54791">
    <property type="entry name" value="Eukaryotic type KH-domain (KH-domain type I)"/>
    <property type="match status" value="2"/>
</dbReference>
<organism evidence="5 6">
    <name type="scientific">Tieghemiomyces parasiticus</name>
    <dbReference type="NCBI Taxonomy" id="78921"/>
    <lineage>
        <taxon>Eukaryota</taxon>
        <taxon>Fungi</taxon>
        <taxon>Fungi incertae sedis</taxon>
        <taxon>Zoopagomycota</taxon>
        <taxon>Kickxellomycotina</taxon>
        <taxon>Dimargaritomycetes</taxon>
        <taxon>Dimargaritales</taxon>
        <taxon>Dimargaritaceae</taxon>
        <taxon>Tieghemiomyces</taxon>
    </lineage>
</organism>
<dbReference type="SMART" id="SM00322">
    <property type="entry name" value="KH"/>
    <property type="match status" value="2"/>
</dbReference>
<feature type="region of interest" description="Disordered" evidence="3">
    <location>
        <begin position="444"/>
        <end position="474"/>
    </location>
</feature>
<evidence type="ECO:0000313" key="5">
    <source>
        <dbReference type="EMBL" id="KAJ1909963.1"/>
    </source>
</evidence>
<evidence type="ECO:0000259" key="4">
    <source>
        <dbReference type="SMART" id="SM00322"/>
    </source>
</evidence>
<feature type="compositionally biased region" description="Polar residues" evidence="3">
    <location>
        <begin position="79"/>
        <end position="88"/>
    </location>
</feature>
<dbReference type="OrthoDB" id="1937934at2759"/>
<name>A0A9W7ZRS3_9FUNG</name>
<dbReference type="AlphaFoldDB" id="A0A9W7ZRS3"/>
<dbReference type="CDD" id="cd22456">
    <property type="entry name" value="KH-I_Rnc1_rpt2"/>
    <property type="match status" value="1"/>
</dbReference>
<accession>A0A9W7ZRS3</accession>